<gene>
    <name evidence="3" type="ORF">RMAR00112_LOCUS16501</name>
</gene>
<keyword evidence="2" id="KW-0472">Membrane</keyword>
<protein>
    <submittedName>
        <fullName evidence="3">Uncharacterized protein</fullName>
    </submittedName>
</protein>
<keyword evidence="2" id="KW-0812">Transmembrane</keyword>
<reference evidence="3" key="1">
    <citation type="submission" date="2021-01" db="EMBL/GenBank/DDBJ databases">
        <authorList>
            <person name="Corre E."/>
            <person name="Pelletier E."/>
            <person name="Niang G."/>
            <person name="Scheremetjew M."/>
            <person name="Finn R."/>
            <person name="Kale V."/>
            <person name="Holt S."/>
            <person name="Cochrane G."/>
            <person name="Meng A."/>
            <person name="Brown T."/>
            <person name="Cohen L."/>
        </authorList>
    </citation>
    <scope>NUCLEOTIDE SEQUENCE</scope>
    <source>
        <strain evidence="3">CCMP 769</strain>
    </source>
</reference>
<evidence type="ECO:0000256" key="1">
    <source>
        <dbReference type="SAM" id="MobiDB-lite"/>
    </source>
</evidence>
<evidence type="ECO:0000256" key="2">
    <source>
        <dbReference type="SAM" id="Phobius"/>
    </source>
</evidence>
<feature type="transmembrane region" description="Helical" evidence="2">
    <location>
        <begin position="50"/>
        <end position="68"/>
    </location>
</feature>
<feature type="region of interest" description="Disordered" evidence="1">
    <location>
        <begin position="246"/>
        <end position="272"/>
    </location>
</feature>
<sequence length="272" mass="30566">MKVSNVVNSRFLAAHYLLQVLTFMAFFGLRLKYPPTDLLVLDVLGYTREFTIWLSLGMVIVVRLFSSPTPDAIVSHAFKFTKVAMLVISYYMSKSLPIVFAGIWIAIFTLFPQPRAKDPKIVQILNRGNFDRKPEACFFAGSKADSQSLSYSASLSLSQRKLPTTITRDSGWFSSTRHGLLFARSLRLCSLPLLKSMIMCASSLERLMWVFGRILLRSTRSMLLAHPHNFPATSCSRLGRSPIDIPPLTRTEKPLPRTSPTPTGISLSRTCR</sequence>
<accession>A0A7S2ZQZ8</accession>
<name>A0A7S2ZQZ8_9RHOD</name>
<keyword evidence="2" id="KW-1133">Transmembrane helix</keyword>
<feature type="compositionally biased region" description="Polar residues" evidence="1">
    <location>
        <begin position="258"/>
        <end position="272"/>
    </location>
</feature>
<feature type="transmembrane region" description="Helical" evidence="2">
    <location>
        <begin position="12"/>
        <end position="29"/>
    </location>
</feature>
<organism evidence="3">
    <name type="scientific">Rhodosorus marinus</name>
    <dbReference type="NCBI Taxonomy" id="101924"/>
    <lineage>
        <taxon>Eukaryota</taxon>
        <taxon>Rhodophyta</taxon>
        <taxon>Stylonematophyceae</taxon>
        <taxon>Stylonematales</taxon>
        <taxon>Stylonemataceae</taxon>
        <taxon>Rhodosorus</taxon>
    </lineage>
</organism>
<dbReference type="EMBL" id="HBHW01021378">
    <property type="protein sequence ID" value="CAE0048506.1"/>
    <property type="molecule type" value="Transcribed_RNA"/>
</dbReference>
<proteinExistence type="predicted"/>
<evidence type="ECO:0000313" key="3">
    <source>
        <dbReference type="EMBL" id="CAE0048506.1"/>
    </source>
</evidence>
<feature type="transmembrane region" description="Helical" evidence="2">
    <location>
        <begin position="88"/>
        <end position="111"/>
    </location>
</feature>
<dbReference type="AlphaFoldDB" id="A0A7S2ZQZ8"/>